<evidence type="ECO:0000313" key="1">
    <source>
        <dbReference type="EMBL" id="CAH1711466.1"/>
    </source>
</evidence>
<reference evidence="1" key="2">
    <citation type="submission" date="2022-10" db="EMBL/GenBank/DDBJ databases">
        <authorList>
            <consortium name="ENA_rothamsted_submissions"/>
            <consortium name="culmorum"/>
            <person name="King R."/>
        </authorList>
    </citation>
    <scope>NUCLEOTIDE SEQUENCE</scope>
</reference>
<organism evidence="1 2">
    <name type="scientific">Aphis gossypii</name>
    <name type="common">Cotton aphid</name>
    <dbReference type="NCBI Taxonomy" id="80765"/>
    <lineage>
        <taxon>Eukaryota</taxon>
        <taxon>Metazoa</taxon>
        <taxon>Ecdysozoa</taxon>
        <taxon>Arthropoda</taxon>
        <taxon>Hexapoda</taxon>
        <taxon>Insecta</taxon>
        <taxon>Pterygota</taxon>
        <taxon>Neoptera</taxon>
        <taxon>Paraneoptera</taxon>
        <taxon>Hemiptera</taxon>
        <taxon>Sternorrhyncha</taxon>
        <taxon>Aphidomorpha</taxon>
        <taxon>Aphidoidea</taxon>
        <taxon>Aphididae</taxon>
        <taxon>Aphidini</taxon>
        <taxon>Aphis</taxon>
        <taxon>Aphis</taxon>
    </lineage>
</organism>
<dbReference type="EMBL" id="OU899034">
    <property type="protein sequence ID" value="CAH1711466.1"/>
    <property type="molecule type" value="Genomic_DNA"/>
</dbReference>
<gene>
    <name evidence="1" type="ORF">APHIGO_LOCUS1606</name>
</gene>
<evidence type="ECO:0000313" key="2">
    <source>
        <dbReference type="Proteomes" id="UP001154329"/>
    </source>
</evidence>
<keyword evidence="2" id="KW-1185">Reference proteome</keyword>
<reference evidence="1" key="1">
    <citation type="submission" date="2022-02" db="EMBL/GenBank/DDBJ databases">
        <authorList>
            <person name="King R."/>
        </authorList>
    </citation>
    <scope>NUCLEOTIDE SEQUENCE</scope>
</reference>
<dbReference type="Proteomes" id="UP001154329">
    <property type="component" value="Chromosome 1"/>
</dbReference>
<accession>A0A9P0INW0</accession>
<protein>
    <submittedName>
        <fullName evidence="1">Uncharacterized protein</fullName>
    </submittedName>
</protein>
<proteinExistence type="predicted"/>
<sequence length="133" mass="15216">MYTVLRLYIIIFTRWSCLCPRAREIISRGGRIPTTRSPAHQRQQPMQPAVALRECACMCDVANDDRCVDGTGVGGYGGYGWRRGRCVPRSRWPYTSPGSHDLPCTLYTHKVPFSWISFFWARDTTTVYASIYV</sequence>
<dbReference type="AlphaFoldDB" id="A0A9P0INW0"/>
<name>A0A9P0INW0_APHGO</name>